<comment type="similarity">
    <text evidence="3 19">In the N-terminal section; belongs to the NnrE/AIBP family.</text>
</comment>
<dbReference type="HAMAP" id="MF_01966">
    <property type="entry name" value="NADHX_epimerase"/>
    <property type="match status" value="1"/>
</dbReference>
<evidence type="ECO:0000256" key="11">
    <source>
        <dbReference type="ARBA" id="ARBA00023235"/>
    </source>
</evidence>
<feature type="binding site" evidence="17">
    <location>
        <position position="440"/>
    </location>
    <ligand>
        <name>(6S)-NADPHX</name>
        <dbReference type="ChEBI" id="CHEBI:64076"/>
    </ligand>
</feature>
<keyword evidence="12 17" id="KW-0456">Lyase</keyword>
<keyword evidence="7 17" id="KW-0067">ATP-binding</keyword>
<comment type="caution">
    <text evidence="18">Lacks conserved residue(s) required for the propagation of feature annotation.</text>
</comment>
<evidence type="ECO:0000256" key="7">
    <source>
        <dbReference type="ARBA" id="ARBA00022840"/>
    </source>
</evidence>
<keyword evidence="6 17" id="KW-0547">Nucleotide-binding</keyword>
<comment type="catalytic activity">
    <reaction evidence="2 18 19">
        <text>(6R)-NADPHX = (6S)-NADPHX</text>
        <dbReference type="Rhea" id="RHEA:32227"/>
        <dbReference type="ChEBI" id="CHEBI:64076"/>
        <dbReference type="ChEBI" id="CHEBI:64077"/>
        <dbReference type="EC" id="5.1.99.6"/>
    </reaction>
</comment>
<evidence type="ECO:0000313" key="23">
    <source>
        <dbReference type="Proteomes" id="UP000598350"/>
    </source>
</evidence>
<evidence type="ECO:0000256" key="5">
    <source>
        <dbReference type="ARBA" id="ARBA00022723"/>
    </source>
</evidence>
<dbReference type="Pfam" id="PF01256">
    <property type="entry name" value="Carb_kinase"/>
    <property type="match status" value="1"/>
</dbReference>
<feature type="binding site" evidence="17">
    <location>
        <position position="376"/>
    </location>
    <ligand>
        <name>(6S)-NADPHX</name>
        <dbReference type="ChEBI" id="CHEBI:64076"/>
    </ligand>
</feature>
<dbReference type="Proteomes" id="UP000598350">
    <property type="component" value="Unassembled WGS sequence"/>
</dbReference>
<evidence type="ECO:0000256" key="8">
    <source>
        <dbReference type="ARBA" id="ARBA00022857"/>
    </source>
</evidence>
<feature type="binding site" evidence="17">
    <location>
        <position position="439"/>
    </location>
    <ligand>
        <name>AMP</name>
        <dbReference type="ChEBI" id="CHEBI:456215"/>
    </ligand>
</feature>
<comment type="cofactor">
    <cofactor evidence="18 19">
        <name>K(+)</name>
        <dbReference type="ChEBI" id="CHEBI:29103"/>
    </cofactor>
    <text evidence="18 19">Binds 1 potassium ion per subunit.</text>
</comment>
<evidence type="ECO:0000256" key="1">
    <source>
        <dbReference type="ARBA" id="ARBA00000013"/>
    </source>
</evidence>
<evidence type="ECO:0000259" key="21">
    <source>
        <dbReference type="PROSITE" id="PS51385"/>
    </source>
</evidence>
<dbReference type="PANTHER" id="PTHR12592">
    <property type="entry name" value="ATP-DEPENDENT (S)-NAD(P)H-HYDRATE DEHYDRATASE FAMILY MEMBER"/>
    <property type="match status" value="1"/>
</dbReference>
<evidence type="ECO:0000256" key="13">
    <source>
        <dbReference type="ARBA" id="ARBA00023268"/>
    </source>
</evidence>
<accession>A0ABR7VHK5</accession>
<keyword evidence="11 18" id="KW-0413">Isomerase</keyword>
<comment type="subunit">
    <text evidence="17">Homotetramer.</text>
</comment>
<comment type="catalytic activity">
    <reaction evidence="1 18 19">
        <text>(6R)-NADHX = (6S)-NADHX</text>
        <dbReference type="Rhea" id="RHEA:32215"/>
        <dbReference type="ChEBI" id="CHEBI:64074"/>
        <dbReference type="ChEBI" id="CHEBI:64075"/>
        <dbReference type="EC" id="5.1.99.6"/>
    </reaction>
</comment>
<comment type="similarity">
    <text evidence="4 19">In the C-terminal section; belongs to the NnrD/CARKD family.</text>
</comment>
<feature type="binding site" evidence="18">
    <location>
        <begin position="58"/>
        <end position="62"/>
    </location>
    <ligand>
        <name>(6S)-NADPHX</name>
        <dbReference type="ChEBI" id="CHEBI:64076"/>
    </ligand>
</feature>
<feature type="binding site" evidence="18">
    <location>
        <position position="126"/>
    </location>
    <ligand>
        <name>K(+)</name>
        <dbReference type="ChEBI" id="CHEBI:29103"/>
    </ligand>
</feature>
<feature type="binding site" evidence="18">
    <location>
        <position position="59"/>
    </location>
    <ligand>
        <name>K(+)</name>
        <dbReference type="ChEBI" id="CHEBI:29103"/>
    </ligand>
</feature>
<dbReference type="CDD" id="cd01171">
    <property type="entry name" value="YXKO-related"/>
    <property type="match status" value="1"/>
</dbReference>
<dbReference type="PROSITE" id="PS51385">
    <property type="entry name" value="YJEF_N"/>
    <property type="match status" value="1"/>
</dbReference>
<dbReference type="PANTHER" id="PTHR12592:SF0">
    <property type="entry name" value="ATP-DEPENDENT (S)-NAD(P)H-HYDRATE DEHYDRATASE"/>
    <property type="match status" value="1"/>
</dbReference>
<dbReference type="RefSeq" id="WP_188315011.1">
    <property type="nucleotide sequence ID" value="NZ_JABTCG010000005.1"/>
</dbReference>
<keyword evidence="8 17" id="KW-0521">NADP</keyword>
<feature type="binding site" evidence="17">
    <location>
        <begin position="411"/>
        <end position="415"/>
    </location>
    <ligand>
        <name>AMP</name>
        <dbReference type="ChEBI" id="CHEBI:456215"/>
    </ligand>
</feature>
<dbReference type="SUPFAM" id="SSF53613">
    <property type="entry name" value="Ribokinase-like"/>
    <property type="match status" value="1"/>
</dbReference>
<keyword evidence="13" id="KW-0511">Multifunctional enzyme</keyword>
<comment type="similarity">
    <text evidence="17">Belongs to the NnrD/CARKD family.</text>
</comment>
<keyword evidence="5 18" id="KW-0479">Metal-binding</keyword>
<keyword evidence="9 18" id="KW-0630">Potassium</keyword>
<name>A0ABR7VHK5_9FLAO</name>
<organism evidence="22 23">
    <name type="scientific">Maribacter arenosus</name>
    <dbReference type="NCBI Taxonomy" id="1854708"/>
    <lineage>
        <taxon>Bacteria</taxon>
        <taxon>Pseudomonadati</taxon>
        <taxon>Bacteroidota</taxon>
        <taxon>Flavobacteriia</taxon>
        <taxon>Flavobacteriales</taxon>
        <taxon>Flavobacteriaceae</taxon>
        <taxon>Maribacter</taxon>
    </lineage>
</organism>
<comment type="cofactor">
    <cofactor evidence="17">
        <name>Mg(2+)</name>
        <dbReference type="ChEBI" id="CHEBI:18420"/>
    </cofactor>
</comment>
<protein>
    <recommendedName>
        <fullName evidence="19">Bifunctional NAD(P)H-hydrate repair enzyme</fullName>
    </recommendedName>
    <alternativeName>
        <fullName evidence="19">Nicotinamide nucleotide repair protein</fullName>
    </alternativeName>
    <domain>
        <recommendedName>
            <fullName evidence="19">ADP-dependent (S)-NAD(P)H-hydrate dehydratase</fullName>
            <ecNumber evidence="19">4.2.1.136</ecNumber>
        </recommendedName>
        <alternativeName>
            <fullName evidence="19">ADP-dependent NAD(P)HX dehydratase</fullName>
        </alternativeName>
    </domain>
    <domain>
        <recommendedName>
            <fullName evidence="19">NAD(P)H-hydrate epimerase</fullName>
            <ecNumber evidence="19">5.1.99.6</ecNumber>
        </recommendedName>
    </domain>
</protein>
<comment type="caution">
    <text evidence="22">The sequence shown here is derived from an EMBL/GenBank/DDBJ whole genome shotgun (WGS) entry which is preliminary data.</text>
</comment>
<dbReference type="EC" id="5.1.99.6" evidence="19"/>
<evidence type="ECO:0000256" key="14">
    <source>
        <dbReference type="ARBA" id="ARBA00025153"/>
    </source>
</evidence>
<dbReference type="InterPro" id="IPR004443">
    <property type="entry name" value="YjeF_N_dom"/>
</dbReference>
<dbReference type="Pfam" id="PF03853">
    <property type="entry name" value="YjeF_N"/>
    <property type="match status" value="1"/>
</dbReference>
<evidence type="ECO:0000256" key="3">
    <source>
        <dbReference type="ARBA" id="ARBA00006001"/>
    </source>
</evidence>
<feature type="binding site" evidence="18">
    <location>
        <position position="159"/>
    </location>
    <ligand>
        <name>(6S)-NADPHX</name>
        <dbReference type="ChEBI" id="CHEBI:64076"/>
    </ligand>
</feature>
<dbReference type="Gene3D" id="3.40.50.10260">
    <property type="entry name" value="YjeF N-terminal domain"/>
    <property type="match status" value="1"/>
</dbReference>
<dbReference type="HAMAP" id="MF_01965">
    <property type="entry name" value="NADHX_dehydratase"/>
    <property type="match status" value="1"/>
</dbReference>
<evidence type="ECO:0000256" key="12">
    <source>
        <dbReference type="ARBA" id="ARBA00023239"/>
    </source>
</evidence>
<evidence type="ECO:0000256" key="4">
    <source>
        <dbReference type="ARBA" id="ARBA00009524"/>
    </source>
</evidence>
<dbReference type="InterPro" id="IPR000631">
    <property type="entry name" value="CARKD"/>
</dbReference>
<comment type="similarity">
    <text evidence="18">Belongs to the NnrE/AIBP family.</text>
</comment>
<proteinExistence type="inferred from homology"/>
<evidence type="ECO:0000256" key="18">
    <source>
        <dbReference type="HAMAP-Rule" id="MF_01966"/>
    </source>
</evidence>
<evidence type="ECO:0000256" key="10">
    <source>
        <dbReference type="ARBA" id="ARBA00023027"/>
    </source>
</evidence>
<comment type="function">
    <text evidence="17">Catalyzes the dehydration of the S-form of NAD(P)HX at the expense of ADP, which is converted to AMP. Together with NAD(P)HX epimerase, which catalyzes the epimerization of the S- and R-forms, the enzyme allows the repair of both epimers of NAD(P)HX, a damaged form of NAD(P)H that is a result of enzymatic or heat-dependent hydration.</text>
</comment>
<reference evidence="22 23" key="1">
    <citation type="submission" date="2020-05" db="EMBL/GenBank/DDBJ databases">
        <title>The draft genome sequence of Maribacter arenosus CAU 1321.</title>
        <authorList>
            <person name="Mu L."/>
        </authorList>
    </citation>
    <scope>NUCLEOTIDE SEQUENCE [LARGE SCALE GENOMIC DNA]</scope>
    <source>
        <strain evidence="22 23">CAU 1321</strain>
    </source>
</reference>
<dbReference type="InterPro" id="IPR030677">
    <property type="entry name" value="Nnr"/>
</dbReference>
<dbReference type="PIRSF" id="PIRSF017184">
    <property type="entry name" value="Nnr"/>
    <property type="match status" value="1"/>
</dbReference>
<feature type="binding site" evidence="18">
    <location>
        <begin position="130"/>
        <end position="136"/>
    </location>
    <ligand>
        <name>(6S)-NADPHX</name>
        <dbReference type="ChEBI" id="CHEBI:64076"/>
    </ligand>
</feature>
<feature type="domain" description="YjeF C-terminal" evidence="20">
    <location>
        <begin position="227"/>
        <end position="499"/>
    </location>
</feature>
<dbReference type="NCBIfam" id="TIGR00196">
    <property type="entry name" value="yjeF_cterm"/>
    <property type="match status" value="1"/>
</dbReference>
<evidence type="ECO:0000256" key="17">
    <source>
        <dbReference type="HAMAP-Rule" id="MF_01965"/>
    </source>
</evidence>
<evidence type="ECO:0000313" key="22">
    <source>
        <dbReference type="EMBL" id="MBD0851893.1"/>
    </source>
</evidence>
<dbReference type="Gene3D" id="3.40.1190.20">
    <property type="match status" value="1"/>
</dbReference>
<comment type="catalytic activity">
    <reaction evidence="16 17 19">
        <text>(6S)-NADPHX + ADP = AMP + phosphate + NADPH + H(+)</text>
        <dbReference type="Rhea" id="RHEA:32235"/>
        <dbReference type="ChEBI" id="CHEBI:15378"/>
        <dbReference type="ChEBI" id="CHEBI:43474"/>
        <dbReference type="ChEBI" id="CHEBI:57783"/>
        <dbReference type="ChEBI" id="CHEBI:64076"/>
        <dbReference type="ChEBI" id="CHEBI:456215"/>
        <dbReference type="ChEBI" id="CHEBI:456216"/>
        <dbReference type="EC" id="4.2.1.136"/>
    </reaction>
</comment>
<keyword evidence="23" id="KW-1185">Reference proteome</keyword>
<dbReference type="PROSITE" id="PS51383">
    <property type="entry name" value="YJEF_C_3"/>
    <property type="match status" value="1"/>
</dbReference>
<dbReference type="NCBIfam" id="TIGR00197">
    <property type="entry name" value="yjeF_nterm"/>
    <property type="match status" value="1"/>
</dbReference>
<sequence>MKFFSAKQIYAADKFTIEKQQISSIDLMERAAIQIFNWLHVRMQGAQVKIHLFCGIGNNGGDGLALARHLKEHGYNIEVNVVNYSDKRSKDFLINLDRLKERKVWPNFLERDGEFTVIGPDDIIIDAIFGIGLNRSPDPWVARLIGHLNSSGAFILSIDIPSGLYMDKAIEDVNAVIKANHVLSFQVPKLVFFLPETGVFSNQWEILDIGLDQEYLKDTETEFEVIGKSEVLPMYKPREKFSHKGTYGHSLIIGGSYGKIGAVTLSAKACLTSGSGLVTAYVPRCGYVPIQTALPEVMVITDKNETAIGAITFDIKPTVIGLGIGMGMASETGDALSEFLETNKLPLVIDADGLNLLAKHKSFLNKLPSKTILTPHPKELERLIGTWKDDFDMLKKAKVFSKKYDVILTIKGAHTMTIYNNHGYVNSTGNPGMATAGSGDALTGIITGLIAQGYEPLQAAIFGVYLHGMAGDLAIEHTGYQALTTSKLIDNIGMAFVDLFKMPEPPQEAEPQEKP</sequence>
<evidence type="ECO:0000256" key="19">
    <source>
        <dbReference type="PIRNR" id="PIRNR017184"/>
    </source>
</evidence>
<feature type="binding site" evidence="18">
    <location>
        <position position="162"/>
    </location>
    <ligand>
        <name>K(+)</name>
        <dbReference type="ChEBI" id="CHEBI:29103"/>
    </ligand>
</feature>
<evidence type="ECO:0000256" key="15">
    <source>
        <dbReference type="ARBA" id="ARBA00048238"/>
    </source>
</evidence>
<gene>
    <name evidence="17" type="primary">nnrD</name>
    <name evidence="18" type="synonym">nnrE</name>
    <name evidence="22" type="ORF">HPE63_14525</name>
</gene>
<feature type="binding site" evidence="17">
    <location>
        <position position="325"/>
    </location>
    <ligand>
        <name>(6S)-NADPHX</name>
        <dbReference type="ChEBI" id="CHEBI:64076"/>
    </ligand>
</feature>
<dbReference type="SUPFAM" id="SSF64153">
    <property type="entry name" value="YjeF N-terminal domain-like"/>
    <property type="match status" value="1"/>
</dbReference>
<comment type="function">
    <text evidence="14 19">Bifunctional enzyme that catalyzes the epimerization of the S- and R-forms of NAD(P)HX and the dehydration of the S-form of NAD(P)HX at the expense of ADP, which is converted to AMP. This allows the repair of both epimers of NAD(P)HX, a damaged form of NAD(P)H that is a result of enzymatic or heat-dependent hydration.</text>
</comment>
<dbReference type="InterPro" id="IPR036652">
    <property type="entry name" value="YjeF_N_dom_sf"/>
</dbReference>
<feature type="domain" description="YjeF N-terminal" evidence="21">
    <location>
        <begin position="9"/>
        <end position="217"/>
    </location>
</feature>
<evidence type="ECO:0000256" key="6">
    <source>
        <dbReference type="ARBA" id="ARBA00022741"/>
    </source>
</evidence>
<dbReference type="InterPro" id="IPR029056">
    <property type="entry name" value="Ribokinase-like"/>
</dbReference>
<comment type="catalytic activity">
    <reaction evidence="15 17 19">
        <text>(6S)-NADHX + ADP = AMP + phosphate + NADH + H(+)</text>
        <dbReference type="Rhea" id="RHEA:32223"/>
        <dbReference type="ChEBI" id="CHEBI:15378"/>
        <dbReference type="ChEBI" id="CHEBI:43474"/>
        <dbReference type="ChEBI" id="CHEBI:57945"/>
        <dbReference type="ChEBI" id="CHEBI:64074"/>
        <dbReference type="ChEBI" id="CHEBI:456215"/>
        <dbReference type="ChEBI" id="CHEBI:456216"/>
        <dbReference type="EC" id="4.2.1.136"/>
    </reaction>
</comment>
<evidence type="ECO:0000259" key="20">
    <source>
        <dbReference type="PROSITE" id="PS51383"/>
    </source>
</evidence>
<feature type="binding site" evidence="17">
    <location>
        <position position="262"/>
    </location>
    <ligand>
        <name>(6S)-NADPHX</name>
        <dbReference type="ChEBI" id="CHEBI:64076"/>
    </ligand>
</feature>
<evidence type="ECO:0000256" key="2">
    <source>
        <dbReference type="ARBA" id="ARBA00000909"/>
    </source>
</evidence>
<dbReference type="EMBL" id="JABTCG010000005">
    <property type="protein sequence ID" value="MBD0851893.1"/>
    <property type="molecule type" value="Genomic_DNA"/>
</dbReference>
<evidence type="ECO:0000256" key="16">
    <source>
        <dbReference type="ARBA" id="ARBA00049209"/>
    </source>
</evidence>
<evidence type="ECO:0000256" key="9">
    <source>
        <dbReference type="ARBA" id="ARBA00022958"/>
    </source>
</evidence>
<comment type="function">
    <text evidence="18">Catalyzes the epimerization of the S- and R-forms of NAD(P)HX, a damaged form of NAD(P)H that is a result of enzymatic or heat-dependent hydration. This is a prerequisite for the S-specific NAD(P)H-hydrate dehydratase to allow the repair of both epimers of NAD(P)HX.</text>
</comment>
<dbReference type="EC" id="4.2.1.136" evidence="19"/>
<keyword evidence="10 17" id="KW-0520">NAD</keyword>